<feature type="compositionally biased region" description="Low complexity" evidence="7">
    <location>
        <begin position="501"/>
        <end position="522"/>
    </location>
</feature>
<evidence type="ECO:0000256" key="7">
    <source>
        <dbReference type="SAM" id="MobiDB-lite"/>
    </source>
</evidence>
<protein>
    <submittedName>
        <fullName evidence="10">Associated kinase of Tb14-3-3</fullName>
    </submittedName>
</protein>
<dbReference type="SUPFAM" id="SSF74924">
    <property type="entry name" value="Cap-Gly domain"/>
    <property type="match status" value="1"/>
</dbReference>
<feature type="compositionally biased region" description="Polar residues" evidence="7">
    <location>
        <begin position="393"/>
        <end position="411"/>
    </location>
</feature>
<dbReference type="Gene3D" id="2.30.30.190">
    <property type="entry name" value="CAP Gly-rich-like domain"/>
    <property type="match status" value="1"/>
</dbReference>
<dbReference type="SUPFAM" id="SSF56112">
    <property type="entry name" value="Protein kinase-like (PK-like)"/>
    <property type="match status" value="1"/>
</dbReference>
<feature type="compositionally biased region" description="Low complexity" evidence="7">
    <location>
        <begin position="464"/>
        <end position="475"/>
    </location>
</feature>
<dbReference type="InterPro" id="IPR050205">
    <property type="entry name" value="CDPK_Ser/Thr_kinases"/>
</dbReference>
<dbReference type="SMART" id="SM00220">
    <property type="entry name" value="S_TKc"/>
    <property type="match status" value="1"/>
</dbReference>
<dbReference type="Pfam" id="PF01302">
    <property type="entry name" value="CAP_GLY"/>
    <property type="match status" value="1"/>
</dbReference>
<evidence type="ECO:0000256" key="5">
    <source>
        <dbReference type="ARBA" id="ARBA00022840"/>
    </source>
</evidence>
<feature type="compositionally biased region" description="Low complexity" evidence="7">
    <location>
        <begin position="544"/>
        <end position="556"/>
    </location>
</feature>
<keyword evidence="5 6" id="KW-0067">ATP-binding</keyword>
<dbReference type="FunFam" id="1.10.510.10:FF:000976">
    <property type="entry name" value="Associated kinase of Tb14-3-3"/>
    <property type="match status" value="1"/>
</dbReference>
<keyword evidence="4 10" id="KW-0418">Kinase</keyword>
<keyword evidence="2" id="KW-0808">Transferase</keyword>
<feature type="region of interest" description="Disordered" evidence="7">
    <location>
        <begin position="381"/>
        <end position="556"/>
    </location>
</feature>
<feature type="compositionally biased region" description="Low complexity" evidence="7">
    <location>
        <begin position="444"/>
        <end position="456"/>
    </location>
</feature>
<dbReference type="Gene3D" id="1.10.510.10">
    <property type="entry name" value="Transferase(Phosphotransferase) domain 1"/>
    <property type="match status" value="1"/>
</dbReference>
<organism evidence="10 11">
    <name type="scientific">Novymonas esmeraldas</name>
    <dbReference type="NCBI Taxonomy" id="1808958"/>
    <lineage>
        <taxon>Eukaryota</taxon>
        <taxon>Discoba</taxon>
        <taxon>Euglenozoa</taxon>
        <taxon>Kinetoplastea</taxon>
        <taxon>Metakinetoplastina</taxon>
        <taxon>Trypanosomatida</taxon>
        <taxon>Trypanosomatidae</taxon>
        <taxon>Novymonas</taxon>
    </lineage>
</organism>
<dbReference type="Proteomes" id="UP001430356">
    <property type="component" value="Unassembled WGS sequence"/>
</dbReference>
<dbReference type="AlphaFoldDB" id="A0AAW0EWE9"/>
<dbReference type="PROSITE" id="PS00108">
    <property type="entry name" value="PROTEIN_KINASE_ST"/>
    <property type="match status" value="1"/>
</dbReference>
<dbReference type="InterPro" id="IPR036859">
    <property type="entry name" value="CAP-Gly_dom_sf"/>
</dbReference>
<keyword evidence="1" id="KW-0723">Serine/threonine-protein kinase</keyword>
<dbReference type="InterPro" id="IPR000719">
    <property type="entry name" value="Prot_kinase_dom"/>
</dbReference>
<evidence type="ECO:0000313" key="10">
    <source>
        <dbReference type="EMBL" id="KAK7198655.1"/>
    </source>
</evidence>
<keyword evidence="3 6" id="KW-0547">Nucleotide-binding</keyword>
<evidence type="ECO:0000256" key="4">
    <source>
        <dbReference type="ARBA" id="ARBA00022777"/>
    </source>
</evidence>
<evidence type="ECO:0000256" key="1">
    <source>
        <dbReference type="ARBA" id="ARBA00022527"/>
    </source>
</evidence>
<evidence type="ECO:0000259" key="9">
    <source>
        <dbReference type="PROSITE" id="PS50245"/>
    </source>
</evidence>
<dbReference type="GO" id="GO:0004674">
    <property type="term" value="F:protein serine/threonine kinase activity"/>
    <property type="evidence" value="ECO:0007669"/>
    <property type="project" value="UniProtKB-KW"/>
</dbReference>
<accession>A0AAW0EWE9</accession>
<dbReference type="InterPro" id="IPR000938">
    <property type="entry name" value="CAP-Gly_domain"/>
</dbReference>
<feature type="domain" description="Protein kinase" evidence="8">
    <location>
        <begin position="24"/>
        <end position="329"/>
    </location>
</feature>
<dbReference type="PROSITE" id="PS50245">
    <property type="entry name" value="CAP_GLY_2"/>
    <property type="match status" value="1"/>
</dbReference>
<evidence type="ECO:0000259" key="8">
    <source>
        <dbReference type="PROSITE" id="PS50011"/>
    </source>
</evidence>
<reference evidence="10 11" key="1">
    <citation type="journal article" date="2021" name="MBio">
        <title>A New Model Trypanosomatid, Novymonas esmeraldas: Genomic Perception of Its 'Candidatus Pandoraea novymonadis' Endosymbiont.</title>
        <authorList>
            <person name="Zakharova A."/>
            <person name="Saura A."/>
            <person name="Butenko A."/>
            <person name="Podesvova L."/>
            <person name="Warmusova S."/>
            <person name="Kostygov A.Y."/>
            <person name="Nenarokova A."/>
            <person name="Lukes J."/>
            <person name="Opperdoes F.R."/>
            <person name="Yurchenko V."/>
        </authorList>
    </citation>
    <scope>NUCLEOTIDE SEQUENCE [LARGE SCALE GENOMIC DNA]</scope>
    <source>
        <strain evidence="10 11">E262AT.01</strain>
    </source>
</reference>
<evidence type="ECO:0000256" key="2">
    <source>
        <dbReference type="ARBA" id="ARBA00022679"/>
    </source>
</evidence>
<feature type="binding site" evidence="6">
    <location>
        <position position="61"/>
    </location>
    <ligand>
        <name>ATP</name>
        <dbReference type="ChEBI" id="CHEBI:30616"/>
    </ligand>
</feature>
<feature type="compositionally biased region" description="Low complexity" evidence="7">
    <location>
        <begin position="413"/>
        <end position="426"/>
    </location>
</feature>
<dbReference type="InterPro" id="IPR008271">
    <property type="entry name" value="Ser/Thr_kinase_AS"/>
</dbReference>
<dbReference type="EMBL" id="JAECZO010000165">
    <property type="protein sequence ID" value="KAK7198655.1"/>
    <property type="molecule type" value="Genomic_DNA"/>
</dbReference>
<dbReference type="PANTHER" id="PTHR24349">
    <property type="entry name" value="SERINE/THREONINE-PROTEIN KINASE"/>
    <property type="match status" value="1"/>
</dbReference>
<evidence type="ECO:0000313" key="11">
    <source>
        <dbReference type="Proteomes" id="UP001430356"/>
    </source>
</evidence>
<dbReference type="PROSITE" id="PS00107">
    <property type="entry name" value="PROTEIN_KINASE_ATP"/>
    <property type="match status" value="1"/>
</dbReference>
<dbReference type="Pfam" id="PF00069">
    <property type="entry name" value="Pkinase"/>
    <property type="match status" value="1"/>
</dbReference>
<sequence>MQPSSDHGAPAAGANVVVEGKYTIQDANIVGRGAYSVVKVCTPIPPYTPPGSRAGMKYVVKIIEKEYLISLAKGDVEVAMAEIKREIDVLRHIPSHENVVTFLEYVETEKQFLLFFEKVQCGDLCEVILQSSSGKLTEEKSRLYTYQIIKAVLHCHLHDIIHRDIKPENLLVSEDDNIKLTDFGLAKRSRGVCTGDAPKDPLDVTALMMPYAGCERLLGKRVVCSDVIGTPRYGAPEMFYAKFTQTHYDGFNADTWSIGVVTYITLSGSFPYSPGSNASEKEVFRTIMDTPLPKPPGISALAWDFVQSLLNKDPSKRAPLYAALNHPWLADVVAQRGSVVAAQLRAGGASAEVESAAARFDEEVRRLRLCMARLQGEVSALREERDHAREAQQPATQETHTQARRAQTPSGLSRPRSTRSPASTIRVSSPARVVTHRRTGSRESSSIGSVPRRSSVTRGRSPLARSAGGAAVRRGTPARAGGTTPARGSTPARTTAGGRSGSAARTTVTTRGATPTRPATPGHSAANRSRTPHSSGAAAGATNGVSSGASHSASAVNPANELRLGDQVTYKGYRAIVRFNGPTAFGAGIWIGLEMLEGNEGTNDGSSFIDKKQYFTCPKGKGVFVRASQVKRLG</sequence>
<feature type="compositionally biased region" description="Basic and acidic residues" evidence="7">
    <location>
        <begin position="381"/>
        <end position="390"/>
    </location>
</feature>
<evidence type="ECO:0000256" key="3">
    <source>
        <dbReference type="ARBA" id="ARBA00022741"/>
    </source>
</evidence>
<proteinExistence type="predicted"/>
<name>A0AAW0EWE9_9TRYP</name>
<dbReference type="InterPro" id="IPR011009">
    <property type="entry name" value="Kinase-like_dom_sf"/>
</dbReference>
<dbReference type="SMART" id="SM01052">
    <property type="entry name" value="CAP_GLY"/>
    <property type="match status" value="1"/>
</dbReference>
<feature type="domain" description="CAP-Gly" evidence="9">
    <location>
        <begin position="581"/>
        <end position="626"/>
    </location>
</feature>
<dbReference type="InterPro" id="IPR017441">
    <property type="entry name" value="Protein_kinase_ATP_BS"/>
</dbReference>
<comment type="caution">
    <text evidence="10">The sequence shown here is derived from an EMBL/GenBank/DDBJ whole genome shotgun (WGS) entry which is preliminary data.</text>
</comment>
<dbReference type="GO" id="GO:0005524">
    <property type="term" value="F:ATP binding"/>
    <property type="evidence" value="ECO:0007669"/>
    <property type="project" value="UniProtKB-UniRule"/>
</dbReference>
<evidence type="ECO:0000256" key="6">
    <source>
        <dbReference type="PROSITE-ProRule" id="PRU10141"/>
    </source>
</evidence>
<keyword evidence="11" id="KW-1185">Reference proteome</keyword>
<gene>
    <name evidence="10" type="ORF">NESM_000829100</name>
</gene>
<dbReference type="PROSITE" id="PS50011">
    <property type="entry name" value="PROTEIN_KINASE_DOM"/>
    <property type="match status" value="1"/>
</dbReference>